<dbReference type="GO" id="GO:0008270">
    <property type="term" value="F:zinc ion binding"/>
    <property type="evidence" value="ECO:0007669"/>
    <property type="project" value="UniProtKB-KW"/>
</dbReference>
<feature type="domain" description="N-acetyltransferase ESCO zinc-finger" evidence="11">
    <location>
        <begin position="122"/>
        <end position="160"/>
    </location>
</feature>
<accession>A0A2V0NP67</accession>
<dbReference type="InParanoid" id="A0A2V0NP67"/>
<evidence type="ECO:0000256" key="4">
    <source>
        <dbReference type="ARBA" id="ARBA00022723"/>
    </source>
</evidence>
<dbReference type="InterPro" id="IPR028005">
    <property type="entry name" value="AcTrfase_ESCO_Znf_dom"/>
</dbReference>
<dbReference type="OrthoDB" id="428854at2759"/>
<dbReference type="AlphaFoldDB" id="A0A2V0NP67"/>
<dbReference type="GO" id="GO:0061733">
    <property type="term" value="F:protein-lysine-acetyltransferase activity"/>
    <property type="evidence" value="ECO:0007669"/>
    <property type="project" value="TreeGrafter"/>
</dbReference>
<evidence type="ECO:0000256" key="5">
    <source>
        <dbReference type="ARBA" id="ARBA00022771"/>
    </source>
</evidence>
<keyword evidence="9" id="KW-0012">Acyltransferase</keyword>
<comment type="subcellular location">
    <subcellularLocation>
        <location evidence="1">Nucleus</location>
    </subcellularLocation>
</comment>
<dbReference type="EMBL" id="BDRX01000008">
    <property type="protein sequence ID" value="GBF89069.1"/>
    <property type="molecule type" value="Genomic_DNA"/>
</dbReference>
<evidence type="ECO:0000256" key="10">
    <source>
        <dbReference type="SAM" id="MobiDB-lite"/>
    </source>
</evidence>
<evidence type="ECO:0000256" key="2">
    <source>
        <dbReference type="ARBA" id="ARBA00005816"/>
    </source>
</evidence>
<keyword evidence="4" id="KW-0479">Metal-binding</keyword>
<dbReference type="PANTHER" id="PTHR45884">
    <property type="entry name" value="N-ACETYLTRANSFERASE ECO"/>
    <property type="match status" value="1"/>
</dbReference>
<feature type="compositionally biased region" description="Low complexity" evidence="10">
    <location>
        <begin position="353"/>
        <end position="391"/>
    </location>
</feature>
<dbReference type="Pfam" id="PF13880">
    <property type="entry name" value="Acetyltransf_13"/>
    <property type="match status" value="1"/>
</dbReference>
<feature type="compositionally biased region" description="Low complexity" evidence="10">
    <location>
        <begin position="17"/>
        <end position="35"/>
    </location>
</feature>
<keyword evidence="3 13" id="KW-0808">Transferase</keyword>
<dbReference type="InterPro" id="IPR016181">
    <property type="entry name" value="Acyl_CoA_acyltransferase"/>
</dbReference>
<evidence type="ECO:0000256" key="7">
    <source>
        <dbReference type="ARBA" id="ARBA00023242"/>
    </source>
</evidence>
<sequence length="485" mass="49057">MKQGRLEAFYAKRSAEKANGAAAAGAAGAAEAQQQQRKRKAERGDEGAAGPYAKENQPPQDAAAAGTKPGAAAVTPASAQPAKPGAAAPGSTPAATAAAAAAGGAKAGPPAPRGALPRRSMQTFLDLGQRDFSASSCPSCGMVYARGREDDEALHRAHCAAGSQGIKFQSWSCERVLLSDALRGRLLMVLPSDPASQVKKVGEVAALVERLHALTPGWLLAGDQWKAFLYISTQRRVVGLLVAEPLRQAFRVAAPAAAATAAAEGPAGGEEADSGAAVAPGEQQQQQQQQPPEKRGIWRGLHGRQQSHAQQGLSGGTGASSLGSGGTGARGADSCPPPLRAAGDPGLRSPASAGRGQQEQQQRQAAAPGRAEPSPAAAAAAATPAAAAAATPPAPGPAPAPGPSRVLCIDRSRPARAALGVRMVWVSAEHRRRGVASRLLDAARSNMVQCYVAPRAQAAFTQPTEAGAALAAAYVGPQGWLIYGV</sequence>
<gene>
    <name evidence="13" type="ORF">Rsub_01786</name>
</gene>
<dbReference type="CDD" id="cd04301">
    <property type="entry name" value="NAT_SF"/>
    <property type="match status" value="1"/>
</dbReference>
<dbReference type="SUPFAM" id="SSF55729">
    <property type="entry name" value="Acyl-CoA N-acyltransferases (Nat)"/>
    <property type="match status" value="1"/>
</dbReference>
<comment type="similarity">
    <text evidence="2">Belongs to the acetyltransferase family. ECO subfamily.</text>
</comment>
<evidence type="ECO:0000256" key="8">
    <source>
        <dbReference type="ARBA" id="ARBA00023306"/>
    </source>
</evidence>
<feature type="compositionally biased region" description="Gly residues" evidence="10">
    <location>
        <begin position="313"/>
        <end position="329"/>
    </location>
</feature>
<dbReference type="InterPro" id="IPR028009">
    <property type="entry name" value="ESCO_Acetyltransf_dom"/>
</dbReference>
<evidence type="ECO:0000313" key="13">
    <source>
        <dbReference type="EMBL" id="GBF89069.1"/>
    </source>
</evidence>
<dbReference type="STRING" id="307507.A0A2V0NP67"/>
<name>A0A2V0NP67_9CHLO</name>
<feature type="domain" description="N-acetyltransferase ESCO acetyl-transferase" evidence="12">
    <location>
        <begin position="416"/>
        <end position="483"/>
    </location>
</feature>
<evidence type="ECO:0000259" key="12">
    <source>
        <dbReference type="Pfam" id="PF13880"/>
    </source>
</evidence>
<evidence type="ECO:0000313" key="14">
    <source>
        <dbReference type="Proteomes" id="UP000247498"/>
    </source>
</evidence>
<dbReference type="Proteomes" id="UP000247498">
    <property type="component" value="Unassembled WGS sequence"/>
</dbReference>
<dbReference type="PANTHER" id="PTHR45884:SF2">
    <property type="entry name" value="N-ACETYLTRANSFERASE ECO"/>
    <property type="match status" value="1"/>
</dbReference>
<feature type="region of interest" description="Disordered" evidence="10">
    <location>
        <begin position="15"/>
        <end position="92"/>
    </location>
</feature>
<feature type="compositionally biased region" description="Low complexity" evidence="10">
    <location>
        <begin position="62"/>
        <end position="92"/>
    </location>
</feature>
<proteinExistence type="inferred from homology"/>
<dbReference type="GO" id="GO:0000785">
    <property type="term" value="C:chromatin"/>
    <property type="evidence" value="ECO:0007669"/>
    <property type="project" value="TreeGrafter"/>
</dbReference>
<keyword evidence="14" id="KW-1185">Reference proteome</keyword>
<keyword evidence="7" id="KW-0539">Nucleus</keyword>
<keyword evidence="6" id="KW-0862">Zinc</keyword>
<keyword evidence="8" id="KW-0131">Cell cycle</keyword>
<dbReference type="GO" id="GO:0007064">
    <property type="term" value="P:mitotic sister chromatid cohesion"/>
    <property type="evidence" value="ECO:0007669"/>
    <property type="project" value="TreeGrafter"/>
</dbReference>
<feature type="region of interest" description="Disordered" evidence="10">
    <location>
        <begin position="263"/>
        <end position="405"/>
    </location>
</feature>
<dbReference type="Pfam" id="PF13878">
    <property type="entry name" value="zf-C2H2_3"/>
    <property type="match status" value="1"/>
</dbReference>
<reference evidence="13 14" key="1">
    <citation type="journal article" date="2018" name="Sci. Rep.">
        <title>Raphidocelis subcapitata (=Pseudokirchneriella subcapitata) provides an insight into genome evolution and environmental adaptations in the Sphaeropleales.</title>
        <authorList>
            <person name="Suzuki S."/>
            <person name="Yamaguchi H."/>
            <person name="Nakajima N."/>
            <person name="Kawachi M."/>
        </authorList>
    </citation>
    <scope>NUCLEOTIDE SEQUENCE [LARGE SCALE GENOMIC DNA]</scope>
    <source>
        <strain evidence="13 14">NIES-35</strain>
    </source>
</reference>
<organism evidence="13 14">
    <name type="scientific">Raphidocelis subcapitata</name>
    <dbReference type="NCBI Taxonomy" id="307507"/>
    <lineage>
        <taxon>Eukaryota</taxon>
        <taxon>Viridiplantae</taxon>
        <taxon>Chlorophyta</taxon>
        <taxon>core chlorophytes</taxon>
        <taxon>Chlorophyceae</taxon>
        <taxon>CS clade</taxon>
        <taxon>Sphaeropleales</taxon>
        <taxon>Selenastraceae</taxon>
        <taxon>Raphidocelis</taxon>
    </lineage>
</organism>
<evidence type="ECO:0000259" key="11">
    <source>
        <dbReference type="Pfam" id="PF13878"/>
    </source>
</evidence>
<comment type="caution">
    <text evidence="13">The sequence shown here is derived from an EMBL/GenBank/DDBJ whole genome shotgun (WGS) entry which is preliminary data.</text>
</comment>
<feature type="compositionally biased region" description="Low complexity" evidence="10">
    <location>
        <begin position="274"/>
        <end position="290"/>
    </location>
</feature>
<evidence type="ECO:0000256" key="9">
    <source>
        <dbReference type="ARBA" id="ARBA00023315"/>
    </source>
</evidence>
<evidence type="ECO:0000256" key="6">
    <source>
        <dbReference type="ARBA" id="ARBA00022833"/>
    </source>
</evidence>
<keyword evidence="5" id="KW-0863">Zinc-finger</keyword>
<dbReference type="GO" id="GO:0005634">
    <property type="term" value="C:nucleus"/>
    <property type="evidence" value="ECO:0007669"/>
    <property type="project" value="UniProtKB-SubCell"/>
</dbReference>
<protein>
    <submittedName>
        <fullName evidence="13">N-acetyltransferase</fullName>
    </submittedName>
</protein>
<feature type="compositionally biased region" description="Pro residues" evidence="10">
    <location>
        <begin position="392"/>
        <end position="402"/>
    </location>
</feature>
<evidence type="ECO:0000256" key="3">
    <source>
        <dbReference type="ARBA" id="ARBA00022679"/>
    </source>
</evidence>
<evidence type="ECO:0000256" key="1">
    <source>
        <dbReference type="ARBA" id="ARBA00004123"/>
    </source>
</evidence>